<dbReference type="Pfam" id="PF02775">
    <property type="entry name" value="TPP_enzyme_C"/>
    <property type="match status" value="1"/>
</dbReference>
<dbReference type="InterPro" id="IPR045229">
    <property type="entry name" value="TPP_enz"/>
</dbReference>
<dbReference type="Proteomes" id="UP001501586">
    <property type="component" value="Unassembled WGS sequence"/>
</dbReference>
<comment type="cofactor">
    <cofactor evidence="1">
        <name>thiamine diphosphate</name>
        <dbReference type="ChEBI" id="CHEBI:58937"/>
    </cofactor>
</comment>
<name>A0ABP8EH97_9MICO</name>
<feature type="domain" description="Thiamine pyrophosphate enzyme central" evidence="5">
    <location>
        <begin position="210"/>
        <end position="340"/>
    </location>
</feature>
<proteinExistence type="inferred from homology"/>
<dbReference type="InterPro" id="IPR000399">
    <property type="entry name" value="TPP-bd_CS"/>
</dbReference>
<dbReference type="PANTHER" id="PTHR18968:SF13">
    <property type="entry name" value="ACETOLACTATE SYNTHASE CATALYTIC SUBUNIT, MITOCHONDRIAL"/>
    <property type="match status" value="1"/>
</dbReference>
<keyword evidence="9" id="KW-1185">Reference proteome</keyword>
<accession>A0ABP8EH97</accession>
<evidence type="ECO:0000259" key="7">
    <source>
        <dbReference type="Pfam" id="PF02776"/>
    </source>
</evidence>
<comment type="caution">
    <text evidence="8">The sequence shown here is derived from an EMBL/GenBank/DDBJ whole genome shotgun (WGS) entry which is preliminary data.</text>
</comment>
<dbReference type="RefSeq" id="WP_236865501.1">
    <property type="nucleotide sequence ID" value="NZ_BAABAZ010000004.1"/>
</dbReference>
<dbReference type="PROSITE" id="PS00187">
    <property type="entry name" value="TPP_ENZYMES"/>
    <property type="match status" value="1"/>
</dbReference>
<dbReference type="InterPro" id="IPR029035">
    <property type="entry name" value="DHS-like_NAD/FAD-binding_dom"/>
</dbReference>
<dbReference type="CDD" id="cd00568">
    <property type="entry name" value="TPP_enzymes"/>
    <property type="match status" value="1"/>
</dbReference>
<feature type="domain" description="Thiamine pyrophosphate enzyme TPP-binding" evidence="6">
    <location>
        <begin position="404"/>
        <end position="543"/>
    </location>
</feature>
<keyword evidence="3 4" id="KW-0786">Thiamine pyrophosphate</keyword>
<dbReference type="SUPFAM" id="SSF52518">
    <property type="entry name" value="Thiamin diphosphate-binding fold (THDP-binding)"/>
    <property type="match status" value="2"/>
</dbReference>
<dbReference type="InterPro" id="IPR012001">
    <property type="entry name" value="Thiamin_PyroP_enz_TPP-bd_dom"/>
</dbReference>
<sequence>MTETQKTGTAVDTDSIVTANVGRDVLRVLRGYGIDTVFGIAGTHNLEFYRHLPELGFREVTTRHEQGAGFAAGGWSLQTGLPGVVITTSGPGLLNVLSSVATAYAESRPLVVLTPGPPRGEEFADIGSLHETKDSEAAAAAVAAWARRVSSGQEAVDAVHEAFGLFRTGRPRPVVIEIPLDVLEGPSDCAPEQLEPVAAPAPAEGDAELIAAAARLLESAESPVILAGGGSLSAAADVRALAERLGAPVLTTLNGRGVIPESHPLALGATLRMQAAAELADSADVLLVIGSKVGVAELWTGPLRPRGSVIRVDRIESQLTKNLPAAIGIRGDSRAVLPALLELIGTPEADLDARAARAAEARERIERESRAAHPEIVELCDDIAAAVPDDVILGGDSSQVCYYGTANHVPVQHPNSYLYMAAHATLGFGLPASIGAKLAAPRRPVVAVIGDGALMFSIQELVTARQENLDLVVVCVDNGGYQEIEENEGSRGIPPIGVRLTQPDWAQLAAACGWNGTDIADRRELTPALRSALDRGGLHFIHVPFALYHSKDG</sequence>
<dbReference type="Gene3D" id="3.40.50.970">
    <property type="match status" value="2"/>
</dbReference>
<dbReference type="Pfam" id="PF00205">
    <property type="entry name" value="TPP_enzyme_M"/>
    <property type="match status" value="1"/>
</dbReference>
<evidence type="ECO:0000313" key="9">
    <source>
        <dbReference type="Proteomes" id="UP001501586"/>
    </source>
</evidence>
<evidence type="ECO:0000256" key="4">
    <source>
        <dbReference type="RuleBase" id="RU362132"/>
    </source>
</evidence>
<evidence type="ECO:0000259" key="6">
    <source>
        <dbReference type="Pfam" id="PF02775"/>
    </source>
</evidence>
<dbReference type="SUPFAM" id="SSF52467">
    <property type="entry name" value="DHS-like NAD/FAD-binding domain"/>
    <property type="match status" value="1"/>
</dbReference>
<evidence type="ECO:0000259" key="5">
    <source>
        <dbReference type="Pfam" id="PF00205"/>
    </source>
</evidence>
<dbReference type="InterPro" id="IPR011766">
    <property type="entry name" value="TPP_enzyme_TPP-bd"/>
</dbReference>
<dbReference type="InterPro" id="IPR029061">
    <property type="entry name" value="THDP-binding"/>
</dbReference>
<evidence type="ECO:0000256" key="2">
    <source>
        <dbReference type="ARBA" id="ARBA00007812"/>
    </source>
</evidence>
<dbReference type="PANTHER" id="PTHR18968">
    <property type="entry name" value="THIAMINE PYROPHOSPHATE ENZYMES"/>
    <property type="match status" value="1"/>
</dbReference>
<dbReference type="InterPro" id="IPR012000">
    <property type="entry name" value="Thiamin_PyroP_enz_cen_dom"/>
</dbReference>
<dbReference type="EMBL" id="BAABAZ010000004">
    <property type="protein sequence ID" value="GAA4283325.1"/>
    <property type="molecule type" value="Genomic_DNA"/>
</dbReference>
<feature type="domain" description="Thiamine pyrophosphate enzyme N-terminal TPP-binding" evidence="7">
    <location>
        <begin position="20"/>
        <end position="122"/>
    </location>
</feature>
<comment type="similarity">
    <text evidence="2 4">Belongs to the TPP enzyme family.</text>
</comment>
<gene>
    <name evidence="8" type="ORF">GCM10022261_08560</name>
</gene>
<evidence type="ECO:0000256" key="3">
    <source>
        <dbReference type="ARBA" id="ARBA00023052"/>
    </source>
</evidence>
<evidence type="ECO:0000313" key="8">
    <source>
        <dbReference type="EMBL" id="GAA4283325.1"/>
    </source>
</evidence>
<evidence type="ECO:0000256" key="1">
    <source>
        <dbReference type="ARBA" id="ARBA00001964"/>
    </source>
</evidence>
<dbReference type="Gene3D" id="3.40.50.1220">
    <property type="entry name" value="TPP-binding domain"/>
    <property type="match status" value="1"/>
</dbReference>
<reference evidence="9" key="1">
    <citation type="journal article" date="2019" name="Int. J. Syst. Evol. Microbiol.">
        <title>The Global Catalogue of Microorganisms (GCM) 10K type strain sequencing project: providing services to taxonomists for standard genome sequencing and annotation.</title>
        <authorList>
            <consortium name="The Broad Institute Genomics Platform"/>
            <consortium name="The Broad Institute Genome Sequencing Center for Infectious Disease"/>
            <person name="Wu L."/>
            <person name="Ma J."/>
        </authorList>
    </citation>
    <scope>NUCLEOTIDE SEQUENCE [LARGE SCALE GENOMIC DNA]</scope>
    <source>
        <strain evidence="9">JCM 17458</strain>
    </source>
</reference>
<organism evidence="8 9">
    <name type="scientific">Brevibacterium daeguense</name>
    <dbReference type="NCBI Taxonomy" id="909936"/>
    <lineage>
        <taxon>Bacteria</taxon>
        <taxon>Bacillati</taxon>
        <taxon>Actinomycetota</taxon>
        <taxon>Actinomycetes</taxon>
        <taxon>Micrococcales</taxon>
        <taxon>Brevibacteriaceae</taxon>
        <taxon>Brevibacterium</taxon>
    </lineage>
</organism>
<dbReference type="CDD" id="cd07035">
    <property type="entry name" value="TPP_PYR_POX_like"/>
    <property type="match status" value="1"/>
</dbReference>
<protein>
    <submittedName>
        <fullName evidence="8">5-guanidino-2-oxopentanoate decarboxylase</fullName>
    </submittedName>
</protein>
<dbReference type="Pfam" id="PF02776">
    <property type="entry name" value="TPP_enzyme_N"/>
    <property type="match status" value="1"/>
</dbReference>